<accession>A0ABR3JZP0</accession>
<feature type="compositionally biased region" description="Acidic residues" evidence="1">
    <location>
        <begin position="58"/>
        <end position="68"/>
    </location>
</feature>
<organism evidence="2 3">
    <name type="scientific">Hohenbuehelia grisea</name>
    <dbReference type="NCBI Taxonomy" id="104357"/>
    <lineage>
        <taxon>Eukaryota</taxon>
        <taxon>Fungi</taxon>
        <taxon>Dikarya</taxon>
        <taxon>Basidiomycota</taxon>
        <taxon>Agaricomycotina</taxon>
        <taxon>Agaricomycetes</taxon>
        <taxon>Agaricomycetidae</taxon>
        <taxon>Agaricales</taxon>
        <taxon>Pleurotineae</taxon>
        <taxon>Pleurotaceae</taxon>
        <taxon>Hohenbuehelia</taxon>
    </lineage>
</organism>
<sequence length="195" mass="21882">MQVEHQTDYAAPVLRAPSPASSVGSQYLADQTSFSDSEGQLSQAAFEQKWMDKLELDQPLDEELEADEDPRVPEPKNEAERKALFEQTMRFLRAKVTEVEENELFEQIIVRNSHIETEPLPTSRDIDMIMRSMMISPSAPPHSTPRHTRVGNVTDAPGGPWLSNGRGAEFSFESTEKRSAAGMSAPKTKVESRRH</sequence>
<comment type="caution">
    <text evidence="2">The sequence shown here is derived from an EMBL/GenBank/DDBJ whole genome shotgun (WGS) entry which is preliminary data.</text>
</comment>
<name>A0ABR3JZP0_9AGAR</name>
<protein>
    <submittedName>
        <fullName evidence="2">Uncharacterized protein</fullName>
    </submittedName>
</protein>
<gene>
    <name evidence="2" type="ORF">HGRIS_006350</name>
</gene>
<dbReference type="Proteomes" id="UP001556367">
    <property type="component" value="Unassembled WGS sequence"/>
</dbReference>
<keyword evidence="3" id="KW-1185">Reference proteome</keyword>
<feature type="compositionally biased region" description="Polar residues" evidence="1">
    <location>
        <begin position="19"/>
        <end position="41"/>
    </location>
</feature>
<reference evidence="3" key="1">
    <citation type="submission" date="2024-06" db="EMBL/GenBank/DDBJ databases">
        <title>Multi-omics analyses provide insights into the biosynthesis of the anticancer antibiotic pleurotin in Hohenbuehelia grisea.</title>
        <authorList>
            <person name="Weaver J.A."/>
            <person name="Alberti F."/>
        </authorList>
    </citation>
    <scope>NUCLEOTIDE SEQUENCE [LARGE SCALE GENOMIC DNA]</scope>
    <source>
        <strain evidence="3">T-177</strain>
    </source>
</reference>
<dbReference type="EMBL" id="JASNQZ010000001">
    <property type="protein sequence ID" value="KAL0961399.1"/>
    <property type="molecule type" value="Genomic_DNA"/>
</dbReference>
<feature type="region of interest" description="Disordered" evidence="1">
    <location>
        <begin position="1"/>
        <end position="41"/>
    </location>
</feature>
<proteinExistence type="predicted"/>
<feature type="compositionally biased region" description="Basic and acidic residues" evidence="1">
    <location>
        <begin position="69"/>
        <end position="78"/>
    </location>
</feature>
<evidence type="ECO:0000313" key="3">
    <source>
        <dbReference type="Proteomes" id="UP001556367"/>
    </source>
</evidence>
<evidence type="ECO:0000313" key="2">
    <source>
        <dbReference type="EMBL" id="KAL0961399.1"/>
    </source>
</evidence>
<feature type="region of interest" description="Disordered" evidence="1">
    <location>
        <begin position="137"/>
        <end position="195"/>
    </location>
</feature>
<evidence type="ECO:0000256" key="1">
    <source>
        <dbReference type="SAM" id="MobiDB-lite"/>
    </source>
</evidence>
<feature type="region of interest" description="Disordered" evidence="1">
    <location>
        <begin position="55"/>
        <end position="78"/>
    </location>
</feature>